<evidence type="ECO:0000313" key="1">
    <source>
        <dbReference type="EMBL" id="OKL45602.1"/>
    </source>
</evidence>
<name>A0A1U7JLN5_9HYPH</name>
<proteinExistence type="predicted"/>
<dbReference type="PANTHER" id="PTHR47623:SF1">
    <property type="entry name" value="OS09G0287300 PROTEIN"/>
    <property type="match status" value="1"/>
</dbReference>
<dbReference type="EMBL" id="LVVZ01000005">
    <property type="protein sequence ID" value="OKL45602.1"/>
    <property type="molecule type" value="Genomic_DNA"/>
</dbReference>
<reference evidence="1 2" key="1">
    <citation type="submission" date="2016-03" db="EMBL/GenBank/DDBJ databases">
        <title>Genome sequence of Nesiotobacter sp. nov., a moderately halophilic alphaproteobacterium isolated from the Yellow Sea, China.</title>
        <authorList>
            <person name="Zhang G."/>
            <person name="Zhang R."/>
        </authorList>
    </citation>
    <scope>NUCLEOTIDE SEQUENCE [LARGE SCALE GENOMIC DNA]</scope>
    <source>
        <strain evidence="1 2">WB1-6</strain>
    </source>
</reference>
<dbReference type="SMART" id="SM00855">
    <property type="entry name" value="PGAM"/>
    <property type="match status" value="1"/>
</dbReference>
<dbReference type="Proteomes" id="UP000185783">
    <property type="component" value="Unassembled WGS sequence"/>
</dbReference>
<dbReference type="AlphaFoldDB" id="A0A1U7JLN5"/>
<dbReference type="Gene3D" id="3.40.50.1240">
    <property type="entry name" value="Phosphoglycerate mutase-like"/>
    <property type="match status" value="1"/>
</dbReference>
<organism evidence="1 2">
    <name type="scientific">Pseudovibrio exalbescens</name>
    <dbReference type="NCBI Taxonomy" id="197461"/>
    <lineage>
        <taxon>Bacteria</taxon>
        <taxon>Pseudomonadati</taxon>
        <taxon>Pseudomonadota</taxon>
        <taxon>Alphaproteobacteria</taxon>
        <taxon>Hyphomicrobiales</taxon>
        <taxon>Stappiaceae</taxon>
        <taxon>Pseudovibrio</taxon>
    </lineage>
</organism>
<evidence type="ECO:0000313" key="2">
    <source>
        <dbReference type="Proteomes" id="UP000185783"/>
    </source>
</evidence>
<keyword evidence="2" id="KW-1185">Reference proteome</keyword>
<dbReference type="CDD" id="cd07067">
    <property type="entry name" value="HP_PGM_like"/>
    <property type="match status" value="1"/>
</dbReference>
<gene>
    <name evidence="1" type="ORF">A3843_02980</name>
</gene>
<dbReference type="SUPFAM" id="SSF53254">
    <property type="entry name" value="Phosphoglycerate mutase-like"/>
    <property type="match status" value="1"/>
</dbReference>
<dbReference type="InterPro" id="IPR029033">
    <property type="entry name" value="His_PPase_superfam"/>
</dbReference>
<dbReference type="PANTHER" id="PTHR47623">
    <property type="entry name" value="OS09G0287300 PROTEIN"/>
    <property type="match status" value="1"/>
</dbReference>
<dbReference type="Pfam" id="PF00300">
    <property type="entry name" value="His_Phos_1"/>
    <property type="match status" value="1"/>
</dbReference>
<comment type="caution">
    <text evidence="1">The sequence shown here is derived from an EMBL/GenBank/DDBJ whole genome shotgun (WGS) entry which is preliminary data.</text>
</comment>
<dbReference type="RefSeq" id="WP_028480185.1">
    <property type="nucleotide sequence ID" value="NZ_LVVZ01000005.1"/>
</dbReference>
<dbReference type="STRING" id="197461.A3843_02980"/>
<sequence>MVRLMLLRHAKSDWSNINLRDHDRPLNSRGWHAGELVGKHIAANAIFPQLVLCSTALRTRQTLGCILPHMNSEMRIQILRDLYDQSEGDYVDILTALGGSHTTVMIIGHNNAIQDTAIELAGSGDPELLAQMETKYPTGALAMIDFDAPRWSQILPKQGRLTAFYRPRHLEVVSS</sequence>
<protein>
    <submittedName>
        <fullName evidence="1">Phosphohistidine phosphatase</fullName>
    </submittedName>
</protein>
<dbReference type="InterPro" id="IPR013078">
    <property type="entry name" value="His_Pase_superF_clade-1"/>
</dbReference>
<accession>A0A1U7JLN5</accession>